<evidence type="ECO:0000256" key="6">
    <source>
        <dbReference type="ARBA" id="ARBA00022747"/>
    </source>
</evidence>
<evidence type="ECO:0000256" key="7">
    <source>
        <dbReference type="ARBA" id="ARBA00047942"/>
    </source>
</evidence>
<reference evidence="11 12" key="1">
    <citation type="submission" date="2019-06" db="EMBL/GenBank/DDBJ databases">
        <title>Complete genome sequence of Helicobacter suis SNTW101c.</title>
        <authorList>
            <person name="Rimbara E."/>
            <person name="Suzuki M."/>
            <person name="Matsui H."/>
            <person name="Nakamura M."/>
            <person name="Mori S."/>
            <person name="Shibayama K."/>
        </authorList>
    </citation>
    <scope>NUCLEOTIDE SEQUENCE [LARGE SCALE GENOMIC DNA]</scope>
    <source>
        <strain evidence="11 12">SNTW101c</strain>
    </source>
</reference>
<evidence type="ECO:0000313" key="10">
    <source>
        <dbReference type="EMBL" id="BCD46149.1"/>
    </source>
</evidence>
<evidence type="ECO:0000313" key="12">
    <source>
        <dbReference type="Proteomes" id="UP000317935"/>
    </source>
</evidence>
<dbReference type="Pfam" id="PF02384">
    <property type="entry name" value="N6_Mtase"/>
    <property type="match status" value="1"/>
</dbReference>
<dbReference type="PRINTS" id="PR00507">
    <property type="entry name" value="N12N6MTFRASE"/>
</dbReference>
<dbReference type="InterPro" id="IPR022749">
    <property type="entry name" value="D12N6_MeTrfase_N"/>
</dbReference>
<feature type="domain" description="DNA methylase adenine-specific" evidence="8">
    <location>
        <begin position="187"/>
        <end position="293"/>
    </location>
</feature>
<dbReference type="Gene3D" id="3.40.50.150">
    <property type="entry name" value="Vaccinia Virus protein VP39"/>
    <property type="match status" value="1"/>
</dbReference>
<dbReference type="REBASE" id="397985">
    <property type="entry name" value="Hpy4003ORF11320P"/>
</dbReference>
<evidence type="ECO:0000259" key="8">
    <source>
        <dbReference type="Pfam" id="PF02384"/>
    </source>
</evidence>
<dbReference type="EMBL" id="AP019774">
    <property type="protein sequence ID" value="BCD70340.1"/>
    <property type="molecule type" value="Genomic_DNA"/>
</dbReference>
<feature type="domain" description="N6 adenine-specific DNA methyltransferase N-terminal" evidence="9">
    <location>
        <begin position="21"/>
        <end position="172"/>
    </location>
</feature>
<dbReference type="GO" id="GO:0003677">
    <property type="term" value="F:DNA binding"/>
    <property type="evidence" value="ECO:0007669"/>
    <property type="project" value="InterPro"/>
</dbReference>
<dbReference type="GO" id="GO:0032259">
    <property type="term" value="P:methylation"/>
    <property type="evidence" value="ECO:0007669"/>
    <property type="project" value="UniProtKB-KW"/>
</dbReference>
<dbReference type="InterPro" id="IPR003356">
    <property type="entry name" value="DNA_methylase_A-5"/>
</dbReference>
<evidence type="ECO:0000313" key="11">
    <source>
        <dbReference type="EMBL" id="BCD70340.1"/>
    </source>
</evidence>
<evidence type="ECO:0000313" key="13">
    <source>
        <dbReference type="Proteomes" id="UP000509742"/>
    </source>
</evidence>
<keyword evidence="6" id="KW-0680">Restriction system</keyword>
<dbReference type="InterPro" id="IPR051537">
    <property type="entry name" value="DNA_Adenine_Mtase"/>
</dbReference>
<gene>
    <name evidence="10" type="ORF">NHP190020_11880</name>
    <name evidence="11" type="ORF">SNTW_09850</name>
</gene>
<evidence type="ECO:0000256" key="5">
    <source>
        <dbReference type="ARBA" id="ARBA00022691"/>
    </source>
</evidence>
<comment type="similarity">
    <text evidence="1">Belongs to the N(4)/N(6)-methyltransferase family.</text>
</comment>
<protein>
    <recommendedName>
        <fullName evidence="2">site-specific DNA-methyltransferase (adenine-specific)</fullName>
        <ecNumber evidence="2">2.1.1.72</ecNumber>
    </recommendedName>
</protein>
<dbReference type="NCBIfam" id="TIGR00497">
    <property type="entry name" value="hsdM"/>
    <property type="match status" value="1"/>
</dbReference>
<dbReference type="GO" id="GO:0008170">
    <property type="term" value="F:N-methyltransferase activity"/>
    <property type="evidence" value="ECO:0007669"/>
    <property type="project" value="InterPro"/>
</dbReference>
<dbReference type="SUPFAM" id="SSF53335">
    <property type="entry name" value="S-adenosyl-L-methionine-dependent methyltransferases"/>
    <property type="match status" value="1"/>
</dbReference>
<name>A0A6J4D0M9_9HELI</name>
<dbReference type="EC" id="2.1.1.72" evidence="2"/>
<evidence type="ECO:0000259" key="9">
    <source>
        <dbReference type="Pfam" id="PF12161"/>
    </source>
</evidence>
<accession>A0A6J4D0M9</accession>
<organism evidence="11 12">
    <name type="scientific">Helicobacter suis</name>
    <dbReference type="NCBI Taxonomy" id="104628"/>
    <lineage>
        <taxon>Bacteria</taxon>
        <taxon>Pseudomonadati</taxon>
        <taxon>Campylobacterota</taxon>
        <taxon>Epsilonproteobacteria</taxon>
        <taxon>Campylobacterales</taxon>
        <taxon>Helicobacteraceae</taxon>
        <taxon>Helicobacter</taxon>
    </lineage>
</organism>
<evidence type="ECO:0000256" key="1">
    <source>
        <dbReference type="ARBA" id="ARBA00006594"/>
    </source>
</evidence>
<evidence type="ECO:0000256" key="4">
    <source>
        <dbReference type="ARBA" id="ARBA00022679"/>
    </source>
</evidence>
<dbReference type="PANTHER" id="PTHR42933:SF1">
    <property type="entry name" value="SITE-SPECIFIC DNA-METHYLTRANSFERASE (ADENINE-SPECIFIC)"/>
    <property type="match status" value="1"/>
</dbReference>
<comment type="catalytic activity">
    <reaction evidence="7">
        <text>a 2'-deoxyadenosine in DNA + S-adenosyl-L-methionine = an N(6)-methyl-2'-deoxyadenosine in DNA + S-adenosyl-L-homocysteine + H(+)</text>
        <dbReference type="Rhea" id="RHEA:15197"/>
        <dbReference type="Rhea" id="RHEA-COMP:12418"/>
        <dbReference type="Rhea" id="RHEA-COMP:12419"/>
        <dbReference type="ChEBI" id="CHEBI:15378"/>
        <dbReference type="ChEBI" id="CHEBI:57856"/>
        <dbReference type="ChEBI" id="CHEBI:59789"/>
        <dbReference type="ChEBI" id="CHEBI:90615"/>
        <dbReference type="ChEBI" id="CHEBI:90616"/>
        <dbReference type="EC" id="2.1.1.72"/>
    </reaction>
</comment>
<dbReference type="InterPro" id="IPR004546">
    <property type="entry name" value="Restrct_endonuc_T1M"/>
</dbReference>
<keyword evidence="3" id="KW-0489">Methyltransferase</keyword>
<dbReference type="InterPro" id="IPR029063">
    <property type="entry name" value="SAM-dependent_MTases_sf"/>
</dbReference>
<dbReference type="EMBL" id="AP023036">
    <property type="protein sequence ID" value="BCD46149.1"/>
    <property type="molecule type" value="Genomic_DNA"/>
</dbReference>
<keyword evidence="5" id="KW-0949">S-adenosyl-L-methionine</keyword>
<dbReference type="OrthoDB" id="9761012at2"/>
<evidence type="ECO:0000256" key="3">
    <source>
        <dbReference type="ARBA" id="ARBA00022603"/>
    </source>
</evidence>
<dbReference type="InterPro" id="IPR038333">
    <property type="entry name" value="T1MK-like_N_sf"/>
</dbReference>
<reference evidence="10 13" key="2">
    <citation type="submission" date="2020-04" db="EMBL/GenBank/DDBJ databases">
        <title>Genomic analysis of gastric non-Helicobacter pylori Helicobacters isolated in Japan.</title>
        <authorList>
            <person name="Suzuki M."/>
            <person name="Rimbara E."/>
        </authorList>
    </citation>
    <scope>NUCLEOTIDE SEQUENCE [LARGE SCALE GENOMIC DNA]</scope>
    <source>
        <strain evidence="10 13">NHP19-0020</strain>
    </source>
</reference>
<proteinExistence type="inferred from homology"/>
<dbReference type="Proteomes" id="UP000509742">
    <property type="component" value="Chromosome"/>
</dbReference>
<dbReference type="AlphaFoldDB" id="A0A6J4D0M9"/>
<keyword evidence="4" id="KW-0808">Transferase</keyword>
<dbReference type="Gene3D" id="1.20.1260.30">
    <property type="match status" value="1"/>
</dbReference>
<dbReference type="PANTHER" id="PTHR42933">
    <property type="entry name" value="SLR6095 PROTEIN"/>
    <property type="match status" value="1"/>
</dbReference>
<dbReference type="GO" id="GO:0009307">
    <property type="term" value="P:DNA restriction-modification system"/>
    <property type="evidence" value="ECO:0007669"/>
    <property type="project" value="UniProtKB-KW"/>
</dbReference>
<evidence type="ECO:0000256" key="2">
    <source>
        <dbReference type="ARBA" id="ARBA00011900"/>
    </source>
</evidence>
<dbReference type="GO" id="GO:0009007">
    <property type="term" value="F:site-specific DNA-methyltransferase (adenine-specific) activity"/>
    <property type="evidence" value="ECO:0007669"/>
    <property type="project" value="UniProtKB-EC"/>
</dbReference>
<sequence length="303" mass="34080">MPAPLNDPQINSTANRNHLFKAIWNIADKLRGAVDGWDFKQFVLGMILYRYLSENLANYINETEQKRDASFNYAKLKDEKANLAKEMLLEEKGFYIPPSGLFENVIENLGPLLKAGKLNTTLNDIFKNIEASSLQSEAQENFKGLFADLDMNSDKLGNGVKSKNENIARLLEGVASMQISHYQKNGIDVFGDAYEFLMGMYASTAGKSGGEFFTPPEVSKLLTTLVIHKQKSINKVYDPCCGSGSLLLQFAKILGVENIKQGFFGQEINQTTYNLCRANMLLHNVDYDKFHINYKMQNPLMSL</sequence>
<dbReference type="Pfam" id="PF12161">
    <property type="entry name" value="HsdM_N"/>
    <property type="match status" value="1"/>
</dbReference>
<keyword evidence="13" id="KW-1185">Reference proteome</keyword>
<dbReference type="Proteomes" id="UP000317935">
    <property type="component" value="Chromosome"/>
</dbReference>